<dbReference type="Proteomes" id="UP001565368">
    <property type="component" value="Unassembled WGS sequence"/>
</dbReference>
<evidence type="ECO:0000259" key="11">
    <source>
        <dbReference type="PROSITE" id="PS50850"/>
    </source>
</evidence>
<comment type="caution">
    <text evidence="12">The sequence shown here is derived from an EMBL/GenBank/DDBJ whole genome shotgun (WGS) entry which is preliminary data.</text>
</comment>
<evidence type="ECO:0000256" key="10">
    <source>
        <dbReference type="SAM" id="Phobius"/>
    </source>
</evidence>
<feature type="transmembrane region" description="Helical" evidence="10">
    <location>
        <begin position="419"/>
        <end position="444"/>
    </location>
</feature>
<dbReference type="SUPFAM" id="SSF103473">
    <property type="entry name" value="MFS general substrate transporter"/>
    <property type="match status" value="1"/>
</dbReference>
<dbReference type="InterPro" id="IPR050360">
    <property type="entry name" value="MFS_Sugar_Transporters"/>
</dbReference>
<feature type="domain" description="Major facilitator superfamily (MFS) profile" evidence="11">
    <location>
        <begin position="70"/>
        <end position="514"/>
    </location>
</feature>
<feature type="transmembrane region" description="Helical" evidence="10">
    <location>
        <begin position="116"/>
        <end position="136"/>
    </location>
</feature>
<dbReference type="PANTHER" id="PTHR48022:SF5">
    <property type="entry name" value="ALPHA-GLUCOSIDES PERMEASE MPH2-RELATED"/>
    <property type="match status" value="1"/>
</dbReference>
<accession>A0ABR3Q4G6</accession>
<feature type="transmembrane region" description="Helical" evidence="10">
    <location>
        <begin position="364"/>
        <end position="383"/>
    </location>
</feature>
<dbReference type="EMBL" id="JBBXJM010000003">
    <property type="protein sequence ID" value="KAL1409427.1"/>
    <property type="molecule type" value="Genomic_DNA"/>
</dbReference>
<dbReference type="InterPro" id="IPR003663">
    <property type="entry name" value="Sugar/inositol_transpt"/>
</dbReference>
<organism evidence="12 13">
    <name type="scientific">Vanrija albida</name>
    <dbReference type="NCBI Taxonomy" id="181172"/>
    <lineage>
        <taxon>Eukaryota</taxon>
        <taxon>Fungi</taxon>
        <taxon>Dikarya</taxon>
        <taxon>Basidiomycota</taxon>
        <taxon>Agaricomycotina</taxon>
        <taxon>Tremellomycetes</taxon>
        <taxon>Trichosporonales</taxon>
        <taxon>Trichosporonaceae</taxon>
        <taxon>Vanrija</taxon>
    </lineage>
</organism>
<gene>
    <name evidence="12" type="ORF">Q8F55_003410</name>
</gene>
<feature type="transmembrane region" description="Helical" evidence="10">
    <location>
        <begin position="172"/>
        <end position="194"/>
    </location>
</feature>
<keyword evidence="7" id="KW-0462">Maltose metabolism</keyword>
<evidence type="ECO:0000256" key="8">
    <source>
        <dbReference type="ARBA" id="ARBA00049119"/>
    </source>
</evidence>
<evidence type="ECO:0000313" key="12">
    <source>
        <dbReference type="EMBL" id="KAL1409427.1"/>
    </source>
</evidence>
<feature type="transmembrane region" description="Helical" evidence="10">
    <location>
        <begin position="464"/>
        <end position="485"/>
    </location>
</feature>
<evidence type="ECO:0000313" key="13">
    <source>
        <dbReference type="Proteomes" id="UP001565368"/>
    </source>
</evidence>
<dbReference type="NCBIfam" id="TIGR00879">
    <property type="entry name" value="SP"/>
    <property type="match status" value="1"/>
</dbReference>
<keyword evidence="3 9" id="KW-0813">Transport</keyword>
<keyword evidence="6 10" id="KW-0472">Membrane</keyword>
<dbReference type="PROSITE" id="PS50850">
    <property type="entry name" value="MFS"/>
    <property type="match status" value="1"/>
</dbReference>
<name>A0ABR3Q4G6_9TREE</name>
<feature type="transmembrane region" description="Helical" evidence="10">
    <location>
        <begin position="148"/>
        <end position="166"/>
    </location>
</feature>
<comment type="catalytic activity">
    <reaction evidence="8">
        <text>myo-inositol(out) + H(+)(out) = myo-inositol(in) + H(+)(in)</text>
        <dbReference type="Rhea" id="RHEA:60364"/>
        <dbReference type="ChEBI" id="CHEBI:15378"/>
        <dbReference type="ChEBI" id="CHEBI:17268"/>
    </reaction>
</comment>
<evidence type="ECO:0000256" key="9">
    <source>
        <dbReference type="RuleBase" id="RU003346"/>
    </source>
</evidence>
<protein>
    <recommendedName>
        <fullName evidence="11">Major facilitator superfamily (MFS) profile domain-containing protein</fullName>
    </recommendedName>
</protein>
<proteinExistence type="inferred from homology"/>
<dbReference type="InterPro" id="IPR020846">
    <property type="entry name" value="MFS_dom"/>
</dbReference>
<dbReference type="InterPro" id="IPR005828">
    <property type="entry name" value="MFS_sugar_transport-like"/>
</dbReference>
<dbReference type="GeneID" id="95984453"/>
<dbReference type="Pfam" id="PF00083">
    <property type="entry name" value="Sugar_tr"/>
    <property type="match status" value="1"/>
</dbReference>
<dbReference type="InterPro" id="IPR036259">
    <property type="entry name" value="MFS_trans_sf"/>
</dbReference>
<reference evidence="12 13" key="1">
    <citation type="submission" date="2023-08" db="EMBL/GenBank/DDBJ databases">
        <title>Annotated Genome Sequence of Vanrija albida AlHP1.</title>
        <authorList>
            <person name="Herzog R."/>
        </authorList>
    </citation>
    <scope>NUCLEOTIDE SEQUENCE [LARGE SCALE GENOMIC DNA]</scope>
    <source>
        <strain evidence="12 13">AlHP1</strain>
    </source>
</reference>
<feature type="transmembrane region" description="Helical" evidence="10">
    <location>
        <begin position="328"/>
        <end position="344"/>
    </location>
</feature>
<dbReference type="InterPro" id="IPR005829">
    <property type="entry name" value="Sugar_transporter_CS"/>
</dbReference>
<evidence type="ECO:0000256" key="6">
    <source>
        <dbReference type="ARBA" id="ARBA00023136"/>
    </source>
</evidence>
<feature type="transmembrane region" description="Helical" evidence="10">
    <location>
        <begin position="491"/>
        <end position="510"/>
    </location>
</feature>
<dbReference type="PROSITE" id="PS00217">
    <property type="entry name" value="SUGAR_TRANSPORT_2"/>
    <property type="match status" value="1"/>
</dbReference>
<evidence type="ECO:0000256" key="5">
    <source>
        <dbReference type="ARBA" id="ARBA00022989"/>
    </source>
</evidence>
<evidence type="ECO:0000256" key="4">
    <source>
        <dbReference type="ARBA" id="ARBA00022692"/>
    </source>
</evidence>
<keyword evidence="5 10" id="KW-1133">Transmembrane helix</keyword>
<dbReference type="Gene3D" id="1.20.1250.20">
    <property type="entry name" value="MFS general substrate transporter like domains"/>
    <property type="match status" value="1"/>
</dbReference>
<keyword evidence="13" id="KW-1185">Reference proteome</keyword>
<comment type="subcellular location">
    <subcellularLocation>
        <location evidence="1">Membrane</location>
        <topology evidence="1">Multi-pass membrane protein</topology>
    </subcellularLocation>
</comment>
<sequence length="545" mass="60538">MSSYDEKNVAALDRDGKQVAVLAENKDDLESRMTDNDNDARVSDAIAAENAEKNIGFFAAVKTYRRAVLWSMAISLCLVMEGYDTALLGAAIATPAFRKKFGYYAGAAKGYQLKPAWQAALGQGPTVGSFCGIFIASYCQDRFGYRRTIQAGLVAMTAFIFVVFFAPRIEIFFLGGMLCGLPWGAFSSSAVAYASEITPIRLRGYLTTYVNLCWIMGQFLSAAVVLEVTNKRQDDWAYRIPFAIQWVWPIPIFILVTLAPESPWFLVRRGRLDEAQKAVARLSSGSERASPAETVAMMVRTNKIEEESHVSTSYLECFKGANLRRTEITTVAWACTIFAGSAFANHPEYFFIQAGMSTTQSFKITLGLRALGFLGTLGSWILMSHFGRRQMYLFGLSADAIILLLVGILASTTHSQGAIWAQGALVMLWVFFWDLSVTVTAYAIVGEMSSTRLRAKSVGLARNLYNVCGIGAGFLNTYSVSATAWNWKGKAAFLWFGTCVLALVWTFFRLPESRMRSFRELDILFERRVPARDFEKTVIADDEEK</sequence>
<evidence type="ECO:0000256" key="1">
    <source>
        <dbReference type="ARBA" id="ARBA00004141"/>
    </source>
</evidence>
<keyword evidence="4 10" id="KW-0812">Transmembrane</keyword>
<evidence type="ECO:0000256" key="2">
    <source>
        <dbReference type="ARBA" id="ARBA00010992"/>
    </source>
</evidence>
<evidence type="ECO:0000256" key="3">
    <source>
        <dbReference type="ARBA" id="ARBA00022448"/>
    </source>
</evidence>
<dbReference type="PANTHER" id="PTHR48022">
    <property type="entry name" value="PLASTIDIC GLUCOSE TRANSPORTER 4"/>
    <property type="match status" value="1"/>
</dbReference>
<comment type="similarity">
    <text evidence="2 9">Belongs to the major facilitator superfamily. Sugar transporter (TC 2.A.1.1) family.</text>
</comment>
<feature type="transmembrane region" description="Helical" evidence="10">
    <location>
        <begin position="246"/>
        <end position="267"/>
    </location>
</feature>
<feature type="transmembrane region" description="Helical" evidence="10">
    <location>
        <begin position="392"/>
        <end position="413"/>
    </location>
</feature>
<evidence type="ECO:0000256" key="7">
    <source>
        <dbReference type="ARBA" id="ARBA00026248"/>
    </source>
</evidence>
<feature type="transmembrane region" description="Helical" evidence="10">
    <location>
        <begin position="67"/>
        <end position="96"/>
    </location>
</feature>
<dbReference type="RefSeq" id="XP_069209371.1">
    <property type="nucleotide sequence ID" value="XM_069351953.1"/>
</dbReference>
<feature type="transmembrane region" description="Helical" evidence="10">
    <location>
        <begin position="206"/>
        <end position="226"/>
    </location>
</feature>